<dbReference type="Gene3D" id="3.40.50.300">
    <property type="entry name" value="P-loop containing nucleotide triphosphate hydrolases"/>
    <property type="match status" value="1"/>
</dbReference>
<sequence length="351" mass="38506">MTGIGEAGLVLGLISSIVTIIDTTTQVYLAIEDETGLPKNFKKAAAKLPLISKLLEDAETYVSKSADKTIEAAFRPTIEDCKTQATELQQLFEKVIPKGGSRWDRYVKAARTIGKGGRVETLIQRILDDLQLMTSKFPEVTTSRKKEKLVEAIEEVSKMEPSLTDDFDQMPTYAYYGSGPQNINASNGTQNNNTGAGNQNTGTGCQYIVGNYIAQDTRNQLSHLAFAEKAPFNSIDRQYEPTCHPDTRVDLVGKIYAWADGQDKQRIFWLSGLAGTGKSTIARTVAREHSDKKRLGASFFFSRGGGDVSHARKFVTTIAVQLAENVPSLKPHICHAIANRSRIAGLSLQDQ</sequence>
<dbReference type="InterPro" id="IPR056884">
    <property type="entry name" value="NPHP3-like_N"/>
</dbReference>
<dbReference type="SUPFAM" id="SSF52540">
    <property type="entry name" value="P-loop containing nucleoside triphosphate hydrolases"/>
    <property type="match status" value="1"/>
</dbReference>
<comment type="caution">
    <text evidence="5">The sequence shown here is derived from an EMBL/GenBank/DDBJ whole genome shotgun (WGS) entry which is preliminary data.</text>
</comment>
<evidence type="ECO:0000259" key="4">
    <source>
        <dbReference type="Pfam" id="PF24883"/>
    </source>
</evidence>
<accession>A0ABR4AKJ5</accession>
<dbReference type="InterPro" id="IPR027417">
    <property type="entry name" value="P-loop_NTPase"/>
</dbReference>
<gene>
    <name evidence="5" type="ORF">N7G274_001476</name>
</gene>
<proteinExistence type="predicted"/>
<protein>
    <recommendedName>
        <fullName evidence="7">NACHT-NTPase and P-loop NTPases N-terminal domain-containing protein</fullName>
    </recommendedName>
</protein>
<feature type="domain" description="NACHT-NTPase sigma" evidence="2">
    <location>
        <begin position="173"/>
        <end position="199"/>
    </location>
</feature>
<dbReference type="Proteomes" id="UP001590950">
    <property type="component" value="Unassembled WGS sequence"/>
</dbReference>
<organism evidence="5 6">
    <name type="scientific">Stereocaulon virgatum</name>
    <dbReference type="NCBI Taxonomy" id="373712"/>
    <lineage>
        <taxon>Eukaryota</taxon>
        <taxon>Fungi</taxon>
        <taxon>Dikarya</taxon>
        <taxon>Ascomycota</taxon>
        <taxon>Pezizomycotina</taxon>
        <taxon>Lecanoromycetes</taxon>
        <taxon>OSLEUM clade</taxon>
        <taxon>Lecanoromycetidae</taxon>
        <taxon>Lecanorales</taxon>
        <taxon>Lecanorineae</taxon>
        <taxon>Stereocaulaceae</taxon>
        <taxon>Stereocaulon</taxon>
    </lineage>
</organism>
<dbReference type="PANTHER" id="PTHR10039">
    <property type="entry name" value="AMELOGENIN"/>
    <property type="match status" value="1"/>
</dbReference>
<name>A0ABR4AKJ5_9LECA</name>
<dbReference type="Pfam" id="PF17106">
    <property type="entry name" value="NACHT_sigma"/>
    <property type="match status" value="1"/>
</dbReference>
<evidence type="ECO:0000256" key="1">
    <source>
        <dbReference type="ARBA" id="ARBA00022737"/>
    </source>
</evidence>
<dbReference type="EMBL" id="JBEFKJ010000004">
    <property type="protein sequence ID" value="KAL2046029.1"/>
    <property type="molecule type" value="Genomic_DNA"/>
</dbReference>
<dbReference type="PANTHER" id="PTHR10039:SF14">
    <property type="entry name" value="NACHT DOMAIN-CONTAINING PROTEIN"/>
    <property type="match status" value="1"/>
</dbReference>
<reference evidence="5 6" key="1">
    <citation type="submission" date="2024-09" db="EMBL/GenBank/DDBJ databases">
        <title>Rethinking Asexuality: The Enigmatic Case of Functional Sexual Genes in Lepraria (Stereocaulaceae).</title>
        <authorList>
            <person name="Doellman M."/>
            <person name="Sun Y."/>
            <person name="Barcenas-Pena A."/>
            <person name="Lumbsch H.T."/>
            <person name="Grewe F."/>
        </authorList>
    </citation>
    <scope>NUCLEOTIDE SEQUENCE [LARGE SCALE GENOMIC DNA]</scope>
    <source>
        <strain evidence="5 6">Mercado 3170</strain>
    </source>
</reference>
<dbReference type="Pfam" id="PF24883">
    <property type="entry name" value="NPHP3_N"/>
    <property type="match status" value="1"/>
</dbReference>
<dbReference type="InterPro" id="IPR031352">
    <property type="entry name" value="SesA"/>
</dbReference>
<evidence type="ECO:0008006" key="7">
    <source>
        <dbReference type="Google" id="ProtNLM"/>
    </source>
</evidence>
<evidence type="ECO:0000313" key="6">
    <source>
        <dbReference type="Proteomes" id="UP001590950"/>
    </source>
</evidence>
<evidence type="ECO:0000313" key="5">
    <source>
        <dbReference type="EMBL" id="KAL2046029.1"/>
    </source>
</evidence>
<feature type="domain" description="NACHT-NTPase and P-loop NTPases N-terminal" evidence="3">
    <location>
        <begin position="14"/>
        <end position="133"/>
    </location>
</feature>
<evidence type="ECO:0000259" key="3">
    <source>
        <dbReference type="Pfam" id="PF17107"/>
    </source>
</evidence>
<dbReference type="InterPro" id="IPR031353">
    <property type="entry name" value="NACHT_sigma"/>
</dbReference>
<keyword evidence="1" id="KW-0677">Repeat</keyword>
<feature type="domain" description="Nephrocystin 3-like N-terminal" evidence="4">
    <location>
        <begin position="256"/>
        <end position="344"/>
    </location>
</feature>
<keyword evidence="6" id="KW-1185">Reference proteome</keyword>
<evidence type="ECO:0000259" key="2">
    <source>
        <dbReference type="Pfam" id="PF17106"/>
    </source>
</evidence>
<dbReference type="Pfam" id="PF17107">
    <property type="entry name" value="SesA"/>
    <property type="match status" value="1"/>
</dbReference>